<dbReference type="EMBL" id="CAFABK010000144">
    <property type="protein sequence ID" value="CAB4835676.1"/>
    <property type="molecule type" value="Genomic_DNA"/>
</dbReference>
<proteinExistence type="predicted"/>
<dbReference type="AlphaFoldDB" id="A0A6J6TGN1"/>
<accession>A0A6J6TGN1</accession>
<gene>
    <name evidence="3" type="ORF">UFOPK2809_00652</name>
    <name evidence="4" type="ORF">UFOPK3204_01805</name>
</gene>
<feature type="region of interest" description="Disordered" evidence="1">
    <location>
        <begin position="1"/>
        <end position="40"/>
    </location>
</feature>
<keyword evidence="2" id="KW-1133">Transmembrane helix</keyword>
<evidence type="ECO:0000256" key="2">
    <source>
        <dbReference type="SAM" id="Phobius"/>
    </source>
</evidence>
<feature type="transmembrane region" description="Helical" evidence="2">
    <location>
        <begin position="54"/>
        <end position="72"/>
    </location>
</feature>
<feature type="compositionally biased region" description="Polar residues" evidence="1">
    <location>
        <begin position="28"/>
        <end position="37"/>
    </location>
</feature>
<keyword evidence="2" id="KW-0472">Membrane</keyword>
<feature type="transmembrane region" description="Helical" evidence="2">
    <location>
        <begin position="78"/>
        <end position="97"/>
    </location>
</feature>
<evidence type="ECO:0000256" key="1">
    <source>
        <dbReference type="SAM" id="MobiDB-lite"/>
    </source>
</evidence>
<organism evidence="3">
    <name type="scientific">freshwater metagenome</name>
    <dbReference type="NCBI Taxonomy" id="449393"/>
    <lineage>
        <taxon>unclassified sequences</taxon>
        <taxon>metagenomes</taxon>
        <taxon>ecological metagenomes</taxon>
    </lineage>
</organism>
<dbReference type="EMBL" id="CAEZZA010000072">
    <property type="protein sequence ID" value="CAB4746298.1"/>
    <property type="molecule type" value="Genomic_DNA"/>
</dbReference>
<evidence type="ECO:0000313" key="3">
    <source>
        <dbReference type="EMBL" id="CAB4746298.1"/>
    </source>
</evidence>
<sequence length="130" mass="14087">MDKKDKNSGVRGPSGPPQRGSTPAPKAKNSTGSSSGRSGLERKSFPILVMLHRVPRWLLVILTALALFLGLIQTGDLAWLGSILLLLVAFFLGWLLVLSWPVLGFASRLLRLLVVIAIVGIAIYKFLGRI</sequence>
<protein>
    <submittedName>
        <fullName evidence="3">Unannotated protein</fullName>
    </submittedName>
</protein>
<dbReference type="InterPro" id="IPR046549">
    <property type="entry name" value="DUF6703"/>
</dbReference>
<reference evidence="3" key="1">
    <citation type="submission" date="2020-05" db="EMBL/GenBank/DDBJ databases">
        <authorList>
            <person name="Chiriac C."/>
            <person name="Salcher M."/>
            <person name="Ghai R."/>
            <person name="Kavagutti S V."/>
        </authorList>
    </citation>
    <scope>NUCLEOTIDE SEQUENCE</scope>
</reference>
<keyword evidence="2" id="KW-0812">Transmembrane</keyword>
<dbReference type="Pfam" id="PF20444">
    <property type="entry name" value="DUF6703"/>
    <property type="match status" value="1"/>
</dbReference>
<evidence type="ECO:0000313" key="4">
    <source>
        <dbReference type="EMBL" id="CAB4835676.1"/>
    </source>
</evidence>
<name>A0A6J6TGN1_9ZZZZ</name>
<feature type="transmembrane region" description="Helical" evidence="2">
    <location>
        <begin position="109"/>
        <end position="127"/>
    </location>
</feature>